<gene>
    <name evidence="1" type="ORF">N5P18_03710</name>
</gene>
<protein>
    <recommendedName>
        <fullName evidence="3">WXG100 family type VII secretion target</fullName>
    </recommendedName>
</protein>
<dbReference type="RefSeq" id="WP_338538710.1">
    <property type="nucleotide sequence ID" value="NZ_CP104874.1"/>
</dbReference>
<dbReference type="Proteomes" id="UP001381003">
    <property type="component" value="Chromosome"/>
</dbReference>
<proteinExistence type="predicted"/>
<accession>A0ABZ2FI54</accession>
<evidence type="ECO:0000313" key="1">
    <source>
        <dbReference type="EMBL" id="WWF05989.1"/>
    </source>
</evidence>
<evidence type="ECO:0000313" key="2">
    <source>
        <dbReference type="Proteomes" id="UP001381003"/>
    </source>
</evidence>
<reference evidence="1 2" key="1">
    <citation type="submission" date="2022-09" db="EMBL/GenBank/DDBJ databases">
        <title>Complete genome sequence of Janibacter terrae strain COS04-44, PCL-degrading bacteria isolated from oil spilled coast.</title>
        <authorList>
            <person name="Park H."/>
            <person name="Kim J.Y."/>
            <person name="An S.H."/>
            <person name="Lee C.M."/>
            <person name="Weon H.-Y."/>
        </authorList>
    </citation>
    <scope>NUCLEOTIDE SEQUENCE [LARGE SCALE GENOMIC DNA]</scope>
    <source>
        <strain evidence="1 2">COS04-44</strain>
    </source>
</reference>
<keyword evidence="2" id="KW-1185">Reference proteome</keyword>
<organism evidence="1 2">
    <name type="scientific">Janibacter terrae</name>
    <dbReference type="NCBI Taxonomy" id="103817"/>
    <lineage>
        <taxon>Bacteria</taxon>
        <taxon>Bacillati</taxon>
        <taxon>Actinomycetota</taxon>
        <taxon>Actinomycetes</taxon>
        <taxon>Micrococcales</taxon>
        <taxon>Intrasporangiaceae</taxon>
        <taxon>Janibacter</taxon>
    </lineage>
</organism>
<dbReference type="EMBL" id="CP104874">
    <property type="protein sequence ID" value="WWF05989.1"/>
    <property type="molecule type" value="Genomic_DNA"/>
</dbReference>
<sequence length="100" mass="10832">MDTGIDRLLPGELTAVAVRLERHADRLDACAVQARSATATSWQGEAARLHRDVVGEHADDLATYARRVRQAAADVRHLQAVAESRLHMVGAVDLTAQVLP</sequence>
<evidence type="ECO:0008006" key="3">
    <source>
        <dbReference type="Google" id="ProtNLM"/>
    </source>
</evidence>
<name>A0ABZ2FI54_9MICO</name>